<dbReference type="CDD" id="cd01392">
    <property type="entry name" value="HTH_LacI"/>
    <property type="match status" value="1"/>
</dbReference>
<dbReference type="Gene3D" id="1.10.260.40">
    <property type="entry name" value="lambda repressor-like DNA-binding domains"/>
    <property type="match status" value="1"/>
</dbReference>
<dbReference type="SUPFAM" id="SSF53822">
    <property type="entry name" value="Periplasmic binding protein-like I"/>
    <property type="match status" value="1"/>
</dbReference>
<reference evidence="5" key="1">
    <citation type="submission" date="2024-05" db="EMBL/GenBank/DDBJ databases">
        <title>Herbiconiux sp. A18JL235.</title>
        <authorList>
            <person name="Zhang G."/>
        </authorList>
    </citation>
    <scope>NUCLEOTIDE SEQUENCE</scope>
    <source>
        <strain evidence="5">A18JL235</strain>
    </source>
</reference>
<feature type="domain" description="HTH lacI-type" evidence="4">
    <location>
        <begin position="9"/>
        <end position="64"/>
    </location>
</feature>
<dbReference type="SUPFAM" id="SSF47413">
    <property type="entry name" value="lambda repressor-like DNA-binding domains"/>
    <property type="match status" value="1"/>
</dbReference>
<dbReference type="Pfam" id="PF00356">
    <property type="entry name" value="LacI"/>
    <property type="match status" value="1"/>
</dbReference>
<sequence length="365" mass="37558">MSSAEQPRVTLSLVAEHAGVSVSTASLAFSGAGPVSDATRERVLAAARELGYSGPDPRARSLRQGRSGVVGIVFDESLLNAFRDPVNVSTLDGIATGLGSDSNGLLLMTESGAVEGGIREAAVDAAVIMGCSPVFGSVIPALQARGVPVVTIEGGAQSYAAGVTDIGLDNADAAETLARHLAELGHRKVAVITLGTDEHRETGPLTPERRQAMTTAVAADRLEGVLRVFPDAPAWSAGHNLVEEGALAARALLEVPERERPTAVLAQSDLLAVGVLQAARDLGLEVPRDLSVTGFDGVRIDGLGDRDLTTMRQPVAEKGKAAGTAVVELLAGRPAASGVFVCTFHRGATTAPPHDGVSAPERRPE</sequence>
<dbReference type="SMART" id="SM00354">
    <property type="entry name" value="HTH_LACI"/>
    <property type="match status" value="1"/>
</dbReference>
<evidence type="ECO:0000256" key="1">
    <source>
        <dbReference type="ARBA" id="ARBA00023015"/>
    </source>
</evidence>
<dbReference type="InterPro" id="IPR046335">
    <property type="entry name" value="LacI/GalR-like_sensor"/>
</dbReference>
<gene>
    <name evidence="5" type="ORF">ABFY20_19505</name>
</gene>
<accession>A0AB39BH91</accession>
<dbReference type="PANTHER" id="PTHR30146:SF138">
    <property type="entry name" value="TRANSCRIPTIONAL REGULATORY PROTEIN"/>
    <property type="match status" value="1"/>
</dbReference>
<dbReference type="Pfam" id="PF13377">
    <property type="entry name" value="Peripla_BP_3"/>
    <property type="match status" value="1"/>
</dbReference>
<dbReference type="EMBL" id="CP162511">
    <property type="protein sequence ID" value="XDI05480.1"/>
    <property type="molecule type" value="Genomic_DNA"/>
</dbReference>
<dbReference type="Gene3D" id="3.40.50.2300">
    <property type="match status" value="2"/>
</dbReference>
<dbReference type="InterPro" id="IPR028082">
    <property type="entry name" value="Peripla_BP_I"/>
</dbReference>
<organism evidence="5">
    <name type="scientific">Herbiconiux sp. A18JL235</name>
    <dbReference type="NCBI Taxonomy" id="3152363"/>
    <lineage>
        <taxon>Bacteria</taxon>
        <taxon>Bacillati</taxon>
        <taxon>Actinomycetota</taxon>
        <taxon>Actinomycetes</taxon>
        <taxon>Micrococcales</taxon>
        <taxon>Microbacteriaceae</taxon>
        <taxon>Herbiconiux</taxon>
    </lineage>
</organism>
<protein>
    <submittedName>
        <fullName evidence="5">LacI family DNA-binding transcriptional regulator</fullName>
    </submittedName>
</protein>
<dbReference type="AlphaFoldDB" id="A0AB39BH91"/>
<name>A0AB39BH91_9MICO</name>
<dbReference type="GO" id="GO:0003700">
    <property type="term" value="F:DNA-binding transcription factor activity"/>
    <property type="evidence" value="ECO:0007669"/>
    <property type="project" value="TreeGrafter"/>
</dbReference>
<dbReference type="GO" id="GO:0000976">
    <property type="term" value="F:transcription cis-regulatory region binding"/>
    <property type="evidence" value="ECO:0007669"/>
    <property type="project" value="TreeGrafter"/>
</dbReference>
<dbReference type="InterPro" id="IPR000843">
    <property type="entry name" value="HTH_LacI"/>
</dbReference>
<dbReference type="PROSITE" id="PS50932">
    <property type="entry name" value="HTH_LACI_2"/>
    <property type="match status" value="1"/>
</dbReference>
<keyword evidence="1" id="KW-0805">Transcription regulation</keyword>
<dbReference type="RefSeq" id="WP_368497869.1">
    <property type="nucleotide sequence ID" value="NZ_CP162511.1"/>
</dbReference>
<keyword evidence="2 5" id="KW-0238">DNA-binding</keyword>
<dbReference type="PANTHER" id="PTHR30146">
    <property type="entry name" value="LACI-RELATED TRANSCRIPTIONAL REPRESSOR"/>
    <property type="match status" value="1"/>
</dbReference>
<evidence type="ECO:0000256" key="2">
    <source>
        <dbReference type="ARBA" id="ARBA00023125"/>
    </source>
</evidence>
<proteinExistence type="predicted"/>
<keyword evidence="3" id="KW-0804">Transcription</keyword>
<dbReference type="CDD" id="cd06279">
    <property type="entry name" value="PBP1_LacI-like"/>
    <property type="match status" value="1"/>
</dbReference>
<evidence type="ECO:0000313" key="5">
    <source>
        <dbReference type="EMBL" id="XDI05480.1"/>
    </source>
</evidence>
<dbReference type="InterPro" id="IPR010982">
    <property type="entry name" value="Lambda_DNA-bd_dom_sf"/>
</dbReference>
<evidence type="ECO:0000259" key="4">
    <source>
        <dbReference type="PROSITE" id="PS50932"/>
    </source>
</evidence>
<evidence type="ECO:0000256" key="3">
    <source>
        <dbReference type="ARBA" id="ARBA00023163"/>
    </source>
</evidence>